<dbReference type="EMBL" id="JACXSS010000002">
    <property type="protein sequence ID" value="MBD9358954.1"/>
    <property type="molecule type" value="Genomic_DNA"/>
</dbReference>
<comment type="caution">
    <text evidence="2">The sequence shown here is derived from an EMBL/GenBank/DDBJ whole genome shotgun (WGS) entry which is preliminary data.</text>
</comment>
<gene>
    <name evidence="1" type="ORF">IE877_24195</name>
    <name evidence="2" type="ORF">IE877_24325</name>
</gene>
<keyword evidence="3" id="KW-1185">Reference proteome</keyword>
<protein>
    <submittedName>
        <fullName evidence="2">Uncharacterized protein</fullName>
    </submittedName>
</protein>
<dbReference type="RefSeq" id="WP_192377404.1">
    <property type="nucleotide sequence ID" value="NZ_CAJHIV010000002.1"/>
</dbReference>
<name>A0ABR9D760_9GAMM</name>
<accession>A0ABR9D760</accession>
<dbReference type="EMBL" id="JACXSS010000002">
    <property type="protein sequence ID" value="MBD9358928.1"/>
    <property type="molecule type" value="Genomic_DNA"/>
</dbReference>
<evidence type="ECO:0000313" key="1">
    <source>
        <dbReference type="EMBL" id="MBD9358928.1"/>
    </source>
</evidence>
<evidence type="ECO:0000313" key="2">
    <source>
        <dbReference type="EMBL" id="MBD9358954.1"/>
    </source>
</evidence>
<sequence length="300" mass="34498">MELVLNELSLHGQFTCVADFESAVDNIMNIKQLKPELHCHRNLRDGTVLVTHDLSLQQSVNQFKLEKKRAFMSWITTKGPFWEESRQHSPDDWLESQNDIVTDTGLGEVAYRRFKGSNYQTFSFEGSKWDIDSINVDWHCNGQVKSIDVINHWKIKERLIADLLNDYQPDKSNLPTLNKPLPNLKLSNEFVDLAKFRADLNSHSHEGKLALIQSIADRIAKLNGYKFNPNLSTSNQIKSKSYRKIYESICENGKKIYLSVDFEKGAFELCNHEGEHQGEIKFDGEKSGIAQLNHNIFINL</sequence>
<proteinExistence type="predicted"/>
<reference evidence="2 3" key="1">
    <citation type="submission" date="2020-09" db="EMBL/GenBank/DDBJ databases">
        <title>Methylomonas albis sp. nov. and Methylomonas fluvii sp. nov.: Two cold-adapted methanotrophs from the River Elbe and an amended description of Methylovulum psychrotolerans strain Eb1.</title>
        <authorList>
            <person name="Bussmann I.K."/>
            <person name="Klings K.-W."/>
            <person name="Warnstedt J."/>
            <person name="Hoppert M."/>
            <person name="Saborowski A."/>
            <person name="Horn F."/>
            <person name="Liebner S."/>
        </authorList>
    </citation>
    <scope>NUCLEOTIDE SEQUENCE [LARGE SCALE GENOMIC DNA]</scope>
    <source>
        <strain evidence="2 3">EbA</strain>
    </source>
</reference>
<organism evidence="2 3">
    <name type="scientific">Methylomonas albis</name>
    <dbReference type="NCBI Taxonomy" id="1854563"/>
    <lineage>
        <taxon>Bacteria</taxon>
        <taxon>Pseudomonadati</taxon>
        <taxon>Pseudomonadota</taxon>
        <taxon>Gammaproteobacteria</taxon>
        <taxon>Methylococcales</taxon>
        <taxon>Methylococcaceae</taxon>
        <taxon>Methylomonas</taxon>
    </lineage>
</organism>
<evidence type="ECO:0000313" key="3">
    <source>
        <dbReference type="Proteomes" id="UP000652176"/>
    </source>
</evidence>
<dbReference type="Proteomes" id="UP000652176">
    <property type="component" value="Unassembled WGS sequence"/>
</dbReference>